<dbReference type="PANTHER" id="PTHR43552">
    <property type="entry name" value="DIAMINOBUTYRATE--2-OXOGLUTARATE AMINOTRANSFERASE"/>
    <property type="match status" value="1"/>
</dbReference>
<evidence type="ECO:0000256" key="14">
    <source>
        <dbReference type="RuleBase" id="RU003560"/>
    </source>
</evidence>
<dbReference type="NCBIfam" id="TIGR00709">
    <property type="entry name" value="dat"/>
    <property type="match status" value="1"/>
</dbReference>
<evidence type="ECO:0000256" key="5">
    <source>
        <dbReference type="ARBA" id="ARBA00013155"/>
    </source>
</evidence>
<comment type="function">
    <text evidence="2">Catalyzes reversively the conversion of L-aspartate beta-semialdehyde (ASA) to L-2,4-diaminobutyrate (DABA) by transamination with L-glutamate.</text>
</comment>
<dbReference type="RefSeq" id="WP_205740348.1">
    <property type="nucleotide sequence ID" value="NZ_ML142897.1"/>
</dbReference>
<dbReference type="EC" id="2.6.1.76" evidence="5"/>
<dbReference type="GO" id="GO:0045303">
    <property type="term" value="F:diaminobutyrate-2-oxoglutarate transaminase activity"/>
    <property type="evidence" value="ECO:0007669"/>
    <property type="project" value="UniProtKB-EC"/>
</dbReference>
<keyword evidence="7 16" id="KW-0032">Aminotransferase</keyword>
<evidence type="ECO:0000256" key="13">
    <source>
        <dbReference type="ARBA" id="ARBA00049111"/>
    </source>
</evidence>
<evidence type="ECO:0000256" key="15">
    <source>
        <dbReference type="SAM" id="MobiDB-lite"/>
    </source>
</evidence>
<comment type="catalytic activity">
    <reaction evidence="13">
        <text>L-2,4-diaminobutanoate + 2-oxoglutarate = L-aspartate 4-semialdehyde + L-glutamate</text>
        <dbReference type="Rhea" id="RHEA:11160"/>
        <dbReference type="ChEBI" id="CHEBI:16810"/>
        <dbReference type="ChEBI" id="CHEBI:29985"/>
        <dbReference type="ChEBI" id="CHEBI:58761"/>
        <dbReference type="ChEBI" id="CHEBI:537519"/>
        <dbReference type="EC" id="2.6.1.76"/>
    </reaction>
</comment>
<dbReference type="InterPro" id="IPR049704">
    <property type="entry name" value="Aminotrans_3_PPA_site"/>
</dbReference>
<dbReference type="Proteomes" id="UP000243528">
    <property type="component" value="Unassembled WGS sequence"/>
</dbReference>
<dbReference type="GO" id="GO:0030170">
    <property type="term" value="F:pyridoxal phosphate binding"/>
    <property type="evidence" value="ECO:0007669"/>
    <property type="project" value="InterPro"/>
</dbReference>
<dbReference type="CDD" id="cd00610">
    <property type="entry name" value="OAT_like"/>
    <property type="match status" value="1"/>
</dbReference>
<evidence type="ECO:0000313" key="17">
    <source>
        <dbReference type="Proteomes" id="UP000243528"/>
    </source>
</evidence>
<accession>A0A2P8EFH2</accession>
<keyword evidence="17" id="KW-1185">Reference proteome</keyword>
<dbReference type="Pfam" id="PF00202">
    <property type="entry name" value="Aminotran_3"/>
    <property type="match status" value="1"/>
</dbReference>
<reference evidence="16 17" key="1">
    <citation type="submission" date="2018-03" db="EMBL/GenBank/DDBJ databases">
        <title>Genomic Encyclopedia of Archaeal and Bacterial Type Strains, Phase II (KMG-II): from individual species to whole genera.</title>
        <authorList>
            <person name="Goeker M."/>
        </authorList>
    </citation>
    <scope>NUCLEOTIDE SEQUENCE [LARGE SCALE GENOMIC DNA]</scope>
    <source>
        <strain evidence="16 17">DSM 45211</strain>
    </source>
</reference>
<dbReference type="AlphaFoldDB" id="A0A2P8EFH2"/>
<dbReference type="SUPFAM" id="SSF53383">
    <property type="entry name" value="PLP-dependent transferases"/>
    <property type="match status" value="1"/>
</dbReference>
<dbReference type="InterPro" id="IPR004637">
    <property type="entry name" value="Dat"/>
</dbReference>
<evidence type="ECO:0000256" key="4">
    <source>
        <dbReference type="ARBA" id="ARBA00008954"/>
    </source>
</evidence>
<dbReference type="EMBL" id="PYGE01000001">
    <property type="protein sequence ID" value="PSL08200.1"/>
    <property type="molecule type" value="Genomic_DNA"/>
</dbReference>
<evidence type="ECO:0000313" key="16">
    <source>
        <dbReference type="EMBL" id="PSL08200.1"/>
    </source>
</evidence>
<evidence type="ECO:0000256" key="10">
    <source>
        <dbReference type="ARBA" id="ARBA00029744"/>
    </source>
</evidence>
<feature type="region of interest" description="Disordered" evidence="15">
    <location>
        <begin position="1"/>
        <end position="31"/>
    </location>
</feature>
<comment type="cofactor">
    <cofactor evidence="1">
        <name>pyridoxal 5'-phosphate</name>
        <dbReference type="ChEBI" id="CHEBI:597326"/>
    </cofactor>
</comment>
<dbReference type="PIRSF" id="PIRSF000521">
    <property type="entry name" value="Transaminase_4ab_Lys_Orn"/>
    <property type="match status" value="1"/>
</dbReference>
<dbReference type="Gene3D" id="3.90.1150.10">
    <property type="entry name" value="Aspartate Aminotransferase, domain 1"/>
    <property type="match status" value="1"/>
</dbReference>
<name>A0A2P8EFH2_9ACTN</name>
<proteinExistence type="inferred from homology"/>
<gene>
    <name evidence="16" type="ORF">CLV30_101168</name>
</gene>
<evidence type="ECO:0000256" key="1">
    <source>
        <dbReference type="ARBA" id="ARBA00001933"/>
    </source>
</evidence>
<evidence type="ECO:0000256" key="2">
    <source>
        <dbReference type="ARBA" id="ARBA00002189"/>
    </source>
</evidence>
<evidence type="ECO:0000256" key="12">
    <source>
        <dbReference type="ARBA" id="ARBA00031476"/>
    </source>
</evidence>
<dbReference type="InterPro" id="IPR005814">
    <property type="entry name" value="Aminotrans_3"/>
</dbReference>
<dbReference type="PROSITE" id="PS00600">
    <property type="entry name" value="AA_TRANSFER_CLASS_3"/>
    <property type="match status" value="1"/>
</dbReference>
<dbReference type="PANTHER" id="PTHR43552:SF1">
    <property type="entry name" value="DIAMINOBUTYRATE--2-OXOGLUTARATE AMINOTRANSFERASE"/>
    <property type="match status" value="1"/>
</dbReference>
<comment type="similarity">
    <text evidence="4 14">Belongs to the class-III pyridoxal-phosphate-dependent aminotransferase family.</text>
</comment>
<keyword evidence="8 16" id="KW-0808">Transferase</keyword>
<keyword evidence="9 14" id="KW-0663">Pyridoxal phosphate</keyword>
<dbReference type="Gene3D" id="3.40.640.10">
    <property type="entry name" value="Type I PLP-dependent aspartate aminotransferase-like (Major domain)"/>
    <property type="match status" value="1"/>
</dbReference>
<evidence type="ECO:0000256" key="3">
    <source>
        <dbReference type="ARBA" id="ARBA00004946"/>
    </source>
</evidence>
<sequence length="468" mass="48063">MAYSEGVRLAEPPTVDRIHQHHPAPATGTADELFERQRRRESSARSYPRRLPVALVEGSGSTVRDRHGTAYIDCLAGAGALALGHHHPVVVEAIRSVLDDGAPLSTLDLPSPTRDRFVETLFDALPEPMRTGKLLICGPTGADAVEAAVKLARTATARSGVLAFGGAYHGMTQGTLALTGRRSAKEALGPLLGEVHHLPFPTTYRSPFGADDTAAVAARLVEWALTDDHSGIAAPAAAVVEPVQGEGGVHPMPPAFASALRRSTRAAGTVLVADEVQTGLGRTGTLWAGDAVGLDPDVLVLSKAIGGGLPLAVVVHHGELDGWPAGSHAGTFRGSTPALAAGAATIREVRRAGLAEHAADVGHRLTTGLRTVSAGDARVGDVRGRGLMLGVEMVDPDTADPDGVPLPDGALAARVQAEMLGRGVIVEVGGAADAVVRFLPPLVLTAAEADQVVDAFGAALRATRGGLG</sequence>
<evidence type="ECO:0000256" key="8">
    <source>
        <dbReference type="ARBA" id="ARBA00022679"/>
    </source>
</evidence>
<comment type="pathway">
    <text evidence="3">Amine and polyamine biosynthesis; ectoine biosynthesis; L-ectoine from L-aspartate 4-semialdehyde: step 1/3.</text>
</comment>
<evidence type="ECO:0000256" key="11">
    <source>
        <dbReference type="ARBA" id="ARBA00030665"/>
    </source>
</evidence>
<organism evidence="16 17">
    <name type="scientific">Haloactinopolyspora alba</name>
    <dbReference type="NCBI Taxonomy" id="648780"/>
    <lineage>
        <taxon>Bacteria</taxon>
        <taxon>Bacillati</taxon>
        <taxon>Actinomycetota</taxon>
        <taxon>Actinomycetes</taxon>
        <taxon>Jiangellales</taxon>
        <taxon>Jiangellaceae</taxon>
        <taxon>Haloactinopolyspora</taxon>
    </lineage>
</organism>
<dbReference type="InterPro" id="IPR015424">
    <property type="entry name" value="PyrdxlP-dep_Trfase"/>
</dbReference>
<comment type="caution">
    <text evidence="16">The sequence shown here is derived from an EMBL/GenBank/DDBJ whole genome shotgun (WGS) entry which is preliminary data.</text>
</comment>
<dbReference type="InterPro" id="IPR015421">
    <property type="entry name" value="PyrdxlP-dep_Trfase_major"/>
</dbReference>
<evidence type="ECO:0000256" key="7">
    <source>
        <dbReference type="ARBA" id="ARBA00022576"/>
    </source>
</evidence>
<dbReference type="InterPro" id="IPR015422">
    <property type="entry name" value="PyrdxlP-dep_Trfase_small"/>
</dbReference>
<evidence type="ECO:0000256" key="6">
    <source>
        <dbReference type="ARBA" id="ARBA00014798"/>
    </source>
</evidence>
<evidence type="ECO:0000256" key="9">
    <source>
        <dbReference type="ARBA" id="ARBA00022898"/>
    </source>
</evidence>
<protein>
    <recommendedName>
        <fullName evidence="6">Diaminobutyrate--2-oxoglutarate transaminase</fullName>
        <ecNumber evidence="5">2.6.1.76</ecNumber>
    </recommendedName>
    <alternativeName>
        <fullName evidence="11">DABA aminotransferase</fullName>
    </alternativeName>
    <alternativeName>
        <fullName evidence="12">Diaminobutyrate--2-oxoglutarate aminotransferase</fullName>
    </alternativeName>
    <alternativeName>
        <fullName evidence="10">L-2,4-diaminobutyric acid transaminase</fullName>
    </alternativeName>
</protein>